<dbReference type="PANTHER" id="PTHR24061:SF0">
    <property type="entry name" value="C-FAMILY ODORANT RECEPTOR OLFCT1"/>
    <property type="match status" value="1"/>
</dbReference>
<evidence type="ECO:0000313" key="2">
    <source>
        <dbReference type="Proteomes" id="UP001176940"/>
    </source>
</evidence>
<organism evidence="1 2">
    <name type="scientific">Ranitomeya imitator</name>
    <name type="common">mimic poison frog</name>
    <dbReference type="NCBI Taxonomy" id="111125"/>
    <lineage>
        <taxon>Eukaryota</taxon>
        <taxon>Metazoa</taxon>
        <taxon>Chordata</taxon>
        <taxon>Craniata</taxon>
        <taxon>Vertebrata</taxon>
        <taxon>Euteleostomi</taxon>
        <taxon>Amphibia</taxon>
        <taxon>Batrachia</taxon>
        <taxon>Anura</taxon>
        <taxon>Neobatrachia</taxon>
        <taxon>Hyloidea</taxon>
        <taxon>Dendrobatidae</taxon>
        <taxon>Dendrobatinae</taxon>
        <taxon>Ranitomeya</taxon>
    </lineage>
</organism>
<dbReference type="Gene3D" id="3.40.50.2300">
    <property type="match status" value="1"/>
</dbReference>
<dbReference type="EMBL" id="CAUEEQ010003057">
    <property type="protein sequence ID" value="CAJ0924246.1"/>
    <property type="molecule type" value="Genomic_DNA"/>
</dbReference>
<keyword evidence="2" id="KW-1185">Reference proteome</keyword>
<name>A0ABN9KXV0_9NEOB</name>
<dbReference type="InterPro" id="IPR000068">
    <property type="entry name" value="GPCR_3_Ca_sens_rcpt-rel"/>
</dbReference>
<evidence type="ECO:0000313" key="1">
    <source>
        <dbReference type="EMBL" id="CAJ0924246.1"/>
    </source>
</evidence>
<dbReference type="PANTHER" id="PTHR24061">
    <property type="entry name" value="CALCIUM-SENSING RECEPTOR-RELATED"/>
    <property type="match status" value="1"/>
</dbReference>
<protein>
    <submittedName>
        <fullName evidence="1">Uncharacterized protein</fullName>
    </submittedName>
</protein>
<sequence>MKPKNETFCTPKRHFDPFTNKEFARRTWNTILTCFTEIIHTRGQTLNVHIYTCILNHPELLHYIKQARIRMSSGQELYFEDNGDPPAVYDIVNWQLGPEDTIKHIKVGSYDTTRSSDQIFQISSSVIQWPSGYQKVGRIKKYKRFTPENKPLSLMATCL</sequence>
<reference evidence="1" key="1">
    <citation type="submission" date="2023-07" db="EMBL/GenBank/DDBJ databases">
        <authorList>
            <person name="Stuckert A."/>
        </authorList>
    </citation>
    <scope>NUCLEOTIDE SEQUENCE</scope>
</reference>
<dbReference type="InterPro" id="IPR028082">
    <property type="entry name" value="Peripla_BP_I"/>
</dbReference>
<comment type="caution">
    <text evidence="1">The sequence shown here is derived from an EMBL/GenBank/DDBJ whole genome shotgun (WGS) entry which is preliminary data.</text>
</comment>
<dbReference type="SUPFAM" id="SSF53822">
    <property type="entry name" value="Periplasmic binding protein-like I"/>
    <property type="match status" value="1"/>
</dbReference>
<gene>
    <name evidence="1" type="ORF">RIMI_LOCUS2222770</name>
</gene>
<accession>A0ABN9KXV0</accession>
<dbReference type="Proteomes" id="UP001176940">
    <property type="component" value="Unassembled WGS sequence"/>
</dbReference>
<proteinExistence type="predicted"/>